<feature type="region of interest" description="Disordered" evidence="1">
    <location>
        <begin position="129"/>
        <end position="177"/>
    </location>
</feature>
<protein>
    <submittedName>
        <fullName evidence="2">Uncharacterized protein</fullName>
    </submittedName>
</protein>
<dbReference type="PANTHER" id="PTHR34665:SF4">
    <property type="entry name" value="DUF3741 DOMAIN-CONTAINING PROTEIN"/>
    <property type="match status" value="1"/>
</dbReference>
<feature type="compositionally biased region" description="Basic residues" evidence="1">
    <location>
        <begin position="161"/>
        <end position="177"/>
    </location>
</feature>
<evidence type="ECO:0000313" key="2">
    <source>
        <dbReference type="EMBL" id="KAL3735676.1"/>
    </source>
</evidence>
<dbReference type="Proteomes" id="UP001634007">
    <property type="component" value="Unassembled WGS sequence"/>
</dbReference>
<evidence type="ECO:0000313" key="3">
    <source>
        <dbReference type="Proteomes" id="UP001634007"/>
    </source>
</evidence>
<dbReference type="EMBL" id="JBJKBG010000006">
    <property type="protein sequence ID" value="KAL3735676.1"/>
    <property type="molecule type" value="Genomic_DNA"/>
</dbReference>
<name>A0ABD3K6L3_EUCGL</name>
<proteinExistence type="predicted"/>
<organism evidence="2 3">
    <name type="scientific">Eucalyptus globulus</name>
    <name type="common">Tasmanian blue gum</name>
    <dbReference type="NCBI Taxonomy" id="34317"/>
    <lineage>
        <taxon>Eukaryota</taxon>
        <taxon>Viridiplantae</taxon>
        <taxon>Streptophyta</taxon>
        <taxon>Embryophyta</taxon>
        <taxon>Tracheophyta</taxon>
        <taxon>Spermatophyta</taxon>
        <taxon>Magnoliopsida</taxon>
        <taxon>eudicotyledons</taxon>
        <taxon>Gunneridae</taxon>
        <taxon>Pentapetalae</taxon>
        <taxon>rosids</taxon>
        <taxon>malvids</taxon>
        <taxon>Myrtales</taxon>
        <taxon>Myrtaceae</taxon>
        <taxon>Myrtoideae</taxon>
        <taxon>Eucalypteae</taxon>
        <taxon>Eucalyptus</taxon>
    </lineage>
</organism>
<feature type="region of interest" description="Disordered" evidence="1">
    <location>
        <begin position="1"/>
        <end position="25"/>
    </location>
</feature>
<keyword evidence="3" id="KW-1185">Reference proteome</keyword>
<dbReference type="AlphaFoldDB" id="A0ABD3K6L3"/>
<feature type="compositionally biased region" description="Low complexity" evidence="1">
    <location>
        <begin position="148"/>
        <end position="160"/>
    </location>
</feature>
<sequence length="210" mass="24332">MPPSSSCSSSYSCSSSSSFMERRKSRIRGSVDELALTKAAAWAWYERGSGSGGKPIREYYVMKTSRAPRPSRYKQEAMKLAQLAKVQHEKEREKEKEKEKENSLMDPYEVHVISRQIDRVIESSRIYDSNYPGSAKVEPHQNHWKYDSSSPESESSSGSKTQKKKKKKKKRSLRFWQKHRVMCGTREDVVEASVFREARTRHNKHVPVVR</sequence>
<reference evidence="2 3" key="1">
    <citation type="submission" date="2024-11" db="EMBL/GenBank/DDBJ databases">
        <title>Chromosome-level genome assembly of Eucalyptus globulus Labill. provides insights into its genome evolution.</title>
        <authorList>
            <person name="Li X."/>
        </authorList>
    </citation>
    <scope>NUCLEOTIDE SEQUENCE [LARGE SCALE GENOMIC DNA]</scope>
    <source>
        <strain evidence="2">CL2024</strain>
        <tissue evidence="2">Fresh tender leaves</tissue>
    </source>
</reference>
<dbReference type="PANTHER" id="PTHR34665">
    <property type="entry name" value="DUF3741 DOMAIN-CONTAINING PROTEIN"/>
    <property type="match status" value="1"/>
</dbReference>
<feature type="region of interest" description="Disordered" evidence="1">
    <location>
        <begin position="85"/>
        <end position="107"/>
    </location>
</feature>
<evidence type="ECO:0000256" key="1">
    <source>
        <dbReference type="SAM" id="MobiDB-lite"/>
    </source>
</evidence>
<gene>
    <name evidence="2" type="ORF">ACJRO7_024755</name>
</gene>
<feature type="compositionally biased region" description="Basic and acidic residues" evidence="1">
    <location>
        <begin position="86"/>
        <end position="103"/>
    </location>
</feature>
<feature type="compositionally biased region" description="Basic and acidic residues" evidence="1">
    <location>
        <begin position="137"/>
        <end position="146"/>
    </location>
</feature>
<comment type="caution">
    <text evidence="2">The sequence shown here is derived from an EMBL/GenBank/DDBJ whole genome shotgun (WGS) entry which is preliminary data.</text>
</comment>
<feature type="compositionally biased region" description="Low complexity" evidence="1">
    <location>
        <begin position="1"/>
        <end position="18"/>
    </location>
</feature>
<accession>A0ABD3K6L3</accession>